<evidence type="ECO:0000313" key="1">
    <source>
        <dbReference type="EMBL" id="RXJ51087.1"/>
    </source>
</evidence>
<dbReference type="EMBL" id="SDDZ01000002">
    <property type="protein sequence ID" value="RXJ51087.1"/>
    <property type="molecule type" value="Genomic_DNA"/>
</dbReference>
<protein>
    <submittedName>
        <fullName evidence="1">Uncharacterized protein</fullName>
    </submittedName>
</protein>
<dbReference type="RefSeq" id="WP_129016083.1">
    <property type="nucleotide sequence ID" value="NZ_SDDZ01000002.1"/>
</dbReference>
<accession>A0A4Q0XKD3</accession>
<keyword evidence="2" id="KW-1185">Reference proteome</keyword>
<proteinExistence type="predicted"/>
<gene>
    <name evidence="1" type="ORF">ESZ48_04210</name>
</gene>
<reference evidence="1 2" key="1">
    <citation type="submission" date="2019-01" db="EMBL/GenBank/DDBJ databases">
        <title>Genome sequence of the Antarctic species Gelidibacter gilvus ACAM 158(T).</title>
        <authorList>
            <person name="Bowman J.P."/>
        </authorList>
    </citation>
    <scope>NUCLEOTIDE SEQUENCE [LARGE SCALE GENOMIC DNA]</scope>
    <source>
        <strain evidence="1 2">IC158</strain>
    </source>
</reference>
<dbReference type="AlphaFoldDB" id="A0A4Q0XKD3"/>
<evidence type="ECO:0000313" key="2">
    <source>
        <dbReference type="Proteomes" id="UP000289792"/>
    </source>
</evidence>
<name>A0A4Q0XKD3_9FLAO</name>
<sequence>MYKVLWFDDEFNSNKGMNIIDNANEEYIELIGVTNAKVGIDMLTSSPDNYDAILLDGLFFVGDTEQENYTDIAFREVAKTILKLKAQDIVIPWFVYSGQKEFVKSKHSHQLTFEDENYGKRTYDKNSDQDQVDLWKDIIKACNERDSVRVRLKYFNPFEMCTDNYLGKKHFDRLHHLVLGLENPSQIKIAQDSLNGIRKIIEAVFAKLNEIGCIPDEIIQDQGWINGSGLFLSDKHRDYIYKQEIIHPVVAFNIYKILSVTQDGSHNEGKSLGVDAYMASNTNTFLYQSIALLLLDTLDWLKPFIDDNNDKIKNQAKWDKVQSTIVSTSLTGEVCRIADNGWGTFKHNDSPLEVSIPPALVSSNRLALNQSIEITTEPSPDGTKTFIKNIKTQL</sequence>
<dbReference type="Proteomes" id="UP000289792">
    <property type="component" value="Unassembled WGS sequence"/>
</dbReference>
<organism evidence="1 2">
    <name type="scientific">Gelidibacter gilvus</name>
    <dbReference type="NCBI Taxonomy" id="59602"/>
    <lineage>
        <taxon>Bacteria</taxon>
        <taxon>Pseudomonadati</taxon>
        <taxon>Bacteroidota</taxon>
        <taxon>Flavobacteriia</taxon>
        <taxon>Flavobacteriales</taxon>
        <taxon>Flavobacteriaceae</taxon>
        <taxon>Gelidibacter</taxon>
    </lineage>
</organism>
<dbReference type="OrthoDB" id="893108at2"/>
<comment type="caution">
    <text evidence="1">The sequence shown here is derived from an EMBL/GenBank/DDBJ whole genome shotgun (WGS) entry which is preliminary data.</text>
</comment>